<dbReference type="GO" id="GO:0003824">
    <property type="term" value="F:catalytic activity"/>
    <property type="evidence" value="ECO:0007669"/>
    <property type="project" value="InterPro"/>
</dbReference>
<gene>
    <name evidence="2" type="ORF">DSM112329_00232</name>
</gene>
<name>A0AAU7AP30_9ACTN</name>
<reference evidence="2" key="1">
    <citation type="submission" date="2022-12" db="EMBL/GenBank/DDBJ databases">
        <title>Paraconexibacter alkalitolerans sp. nov. and Baekduia alba sp. nov., isolated from soil and emended description of the genera Paraconexibacter (Chun et al., 2020) and Baekduia (An et al., 2020).</title>
        <authorList>
            <person name="Vieira S."/>
            <person name="Huber K.J."/>
            <person name="Geppert A."/>
            <person name="Wolf J."/>
            <person name="Neumann-Schaal M."/>
            <person name="Muesken M."/>
            <person name="Overmann J."/>
        </authorList>
    </citation>
    <scope>NUCLEOTIDE SEQUENCE</scope>
    <source>
        <strain evidence="2">AEG42_29</strain>
    </source>
</reference>
<dbReference type="InterPro" id="IPR036691">
    <property type="entry name" value="Endo/exonu/phosph_ase_sf"/>
</dbReference>
<dbReference type="AlphaFoldDB" id="A0AAU7AP30"/>
<protein>
    <recommendedName>
        <fullName evidence="1">Endonuclease/exonuclease/phosphatase domain-containing protein</fullName>
    </recommendedName>
</protein>
<accession>A0AAU7AP30</accession>
<organism evidence="2">
    <name type="scientific">Paraconexibacter sp. AEG42_29</name>
    <dbReference type="NCBI Taxonomy" id="2997339"/>
    <lineage>
        <taxon>Bacteria</taxon>
        <taxon>Bacillati</taxon>
        <taxon>Actinomycetota</taxon>
        <taxon>Thermoleophilia</taxon>
        <taxon>Solirubrobacterales</taxon>
        <taxon>Paraconexibacteraceae</taxon>
        <taxon>Paraconexibacter</taxon>
    </lineage>
</organism>
<dbReference type="InterPro" id="IPR005135">
    <property type="entry name" value="Endo/exonuclease/phosphatase"/>
</dbReference>
<dbReference type="RefSeq" id="WP_354699974.1">
    <property type="nucleotide sequence ID" value="NZ_CP114014.1"/>
</dbReference>
<dbReference type="EMBL" id="CP114014">
    <property type="protein sequence ID" value="XAY03417.1"/>
    <property type="molecule type" value="Genomic_DNA"/>
</dbReference>
<proteinExistence type="predicted"/>
<evidence type="ECO:0000259" key="1">
    <source>
        <dbReference type="Pfam" id="PF03372"/>
    </source>
</evidence>
<dbReference type="SUPFAM" id="SSF56219">
    <property type="entry name" value="DNase I-like"/>
    <property type="match status" value="1"/>
</dbReference>
<feature type="domain" description="Endonuclease/exonuclease/phosphatase" evidence="1">
    <location>
        <begin position="4"/>
        <end position="211"/>
    </location>
</feature>
<evidence type="ECO:0000313" key="2">
    <source>
        <dbReference type="EMBL" id="XAY03417.1"/>
    </source>
</evidence>
<dbReference type="KEGG" id="parq:DSM112329_00232"/>
<dbReference type="Pfam" id="PF03372">
    <property type="entry name" value="Exo_endo_phos"/>
    <property type="match status" value="1"/>
</dbReference>
<dbReference type="Gene3D" id="3.60.10.10">
    <property type="entry name" value="Endonuclease/exonuclease/phosphatase"/>
    <property type="match status" value="1"/>
</dbReference>
<sequence>MRIITWNLFHGRALPPAGRDLQDDFCAALQGWEWDVALLQEVPPWWPAAFGQACGASARSALTSRNAVLPVRRWIAQRVPDLIKSNGGGCNAILVRGTSIVDHRVVVLRHRPERRVAHAVRLATGEWIGNLHAQVHSEAFAQADLAVSAVALDEWAGDTTPVILGGDTNTHRPHAGDLQVMGGHGVDAILARGWRSVGAREVLEHGTLSDHVPVAVTLKPTP</sequence>